<evidence type="ECO:0000313" key="10">
    <source>
        <dbReference type="Xenbase" id="XB-GENE-6050456"/>
    </source>
</evidence>
<keyword evidence="8" id="KW-1185">Reference proteome</keyword>
<dbReference type="GO" id="GO:1990961">
    <property type="term" value="P:xenobiotic detoxification by transmembrane export across the plasma membrane"/>
    <property type="evidence" value="ECO:0007669"/>
    <property type="project" value="InterPro"/>
</dbReference>
<feature type="transmembrane region" description="Helical" evidence="6">
    <location>
        <begin position="165"/>
        <end position="182"/>
    </location>
</feature>
<dbReference type="OMA" id="GAGQHDM"/>
<comment type="subcellular location">
    <subcellularLocation>
        <location evidence="1">Membrane</location>
        <topology evidence="1">Multi-pass membrane protein</topology>
    </subcellularLocation>
</comment>
<feature type="transmembrane region" description="Helical" evidence="6">
    <location>
        <begin position="90"/>
        <end position="111"/>
    </location>
</feature>
<evidence type="ECO:0000256" key="1">
    <source>
        <dbReference type="ARBA" id="ARBA00004141"/>
    </source>
</evidence>
<dbReference type="InterPro" id="IPR002528">
    <property type="entry name" value="MATE_fam"/>
</dbReference>
<reference evidence="7" key="1">
    <citation type="journal article" date="2010" name="Science">
        <title>The genome of the Western clawed frog Xenopus tropicalis.</title>
        <authorList>
            <person name="Hellsten U."/>
            <person name="Harland R.M."/>
            <person name="Gilchrist M.J."/>
            <person name="Hendrix D."/>
            <person name="Jurka J."/>
            <person name="Kapitonov V."/>
            <person name="Ovcharenko I."/>
            <person name="Putnam N.H."/>
            <person name="Shu S."/>
            <person name="Taher L."/>
            <person name="Blitz I.L."/>
            <person name="Blumberg B."/>
            <person name="Dichmann D.S."/>
            <person name="Dubchak I."/>
            <person name="Amaya E."/>
            <person name="Detter J.C."/>
            <person name="Fletcher R."/>
            <person name="Gerhard D.S."/>
            <person name="Goodstein D."/>
            <person name="Graves T."/>
            <person name="Grigoriev I.V."/>
            <person name="Grimwood J."/>
            <person name="Kawashima T."/>
            <person name="Lindquist E."/>
            <person name="Lucas S.M."/>
            <person name="Mead P.E."/>
            <person name="Mitros T."/>
            <person name="Ogino H."/>
            <person name="Ohta Y."/>
            <person name="Poliakov A.V."/>
            <person name="Pollet N."/>
            <person name="Robert J."/>
            <person name="Salamov A."/>
            <person name="Sater A.K."/>
            <person name="Schmutz J."/>
            <person name="Terry A."/>
            <person name="Vize P.D."/>
            <person name="Warren W.C."/>
            <person name="Wells D."/>
            <person name="Wills A."/>
            <person name="Wilson R.K."/>
            <person name="Zimmerman L.B."/>
            <person name="Zorn A.M."/>
            <person name="Grainger R."/>
            <person name="Grammer T."/>
            <person name="Khokha M.K."/>
            <person name="Richardson P.M."/>
            <person name="Rokhsar D.S."/>
        </authorList>
    </citation>
    <scope>NUCLEOTIDE SEQUENCE [LARGE SCALE GENOMIC DNA]</scope>
    <source>
        <strain evidence="7">Nigerian</strain>
    </source>
</reference>
<dbReference type="GeneID" id="100498310"/>
<feature type="transmembrane region" description="Helical" evidence="6">
    <location>
        <begin position="56"/>
        <end position="78"/>
    </location>
</feature>
<feature type="transmembrane region" description="Helical" evidence="6">
    <location>
        <begin position="194"/>
        <end position="216"/>
    </location>
</feature>
<keyword evidence="3 6" id="KW-0812">Transmembrane</keyword>
<dbReference type="PANTHER" id="PTHR11206">
    <property type="entry name" value="MULTIDRUG RESISTANCE PROTEIN"/>
    <property type="match status" value="1"/>
</dbReference>
<dbReference type="Bgee" id="ENSXETG00000022438">
    <property type="expression patterns" value="Expressed in mesonephros and 2 other cell types or tissues"/>
</dbReference>
<keyword evidence="4 6" id="KW-1133">Transmembrane helix</keyword>
<gene>
    <name evidence="7 9 10" type="primary">slc47a1</name>
</gene>
<dbReference type="GO" id="GO:0015297">
    <property type="term" value="F:antiporter activity"/>
    <property type="evidence" value="ECO:0007669"/>
    <property type="project" value="InterPro"/>
</dbReference>
<sequence length="562" mass="61612">MEHGSCGKRDEENSLKQDVVIWLQNKYHSLLHRFRQCVPANSAGETKQLCCLAAPLILAQFLCFLINVVSAIFCGHLGKVELDAVTLANAVIAVTGLSVGLGLSSACDTLISQIFGGKNLKLIGIILQRGILILFLACFPCWALFINTENILLLFKQDPKVARMAEDYVLVFIPGLPAAFLYQLEVRYLQNQGIVYVQIIVSFVSNIINCIVNYVFLFVLRLGVIGSAWANTIAQFSQCLLIFLYIRVKRLHVNTWGGWSIECLQDWSSFISLAIPSMLMVCIEWWTYEIGNLMSGLLGVVELGAQSVIYQVVTTAYMIPFGIGMATSVRVGNALGAGNIEQAKTSTTVAFLVTAAVIFVDILMLASFKNQFAYIFTNDRQISALVAQVIPIYIAFHLFESISCVAGGILRGTGRQKIGAIINMVGYYLIGLPLAAALMFAVNIGIKGLWSGMAICGIFLVAFFTIYLSRLNWQNVCVEAQKRVGITEKEAASSDIQIISDDIRLSDYSNSQKSQVTLQEEPAAYGKALQINKLIVRRGLALTASIAVLLLGVVIKLWVAIV</sequence>
<dbReference type="GO" id="GO:0042910">
    <property type="term" value="F:xenobiotic transmembrane transporter activity"/>
    <property type="evidence" value="ECO:0007669"/>
    <property type="project" value="InterPro"/>
</dbReference>
<dbReference type="KEGG" id="xtr:100498310"/>
<evidence type="ECO:0000313" key="8">
    <source>
        <dbReference type="Proteomes" id="UP000008143"/>
    </source>
</evidence>
<reference evidence="9" key="3">
    <citation type="submission" date="2025-04" db="UniProtKB">
        <authorList>
            <consortium name="RefSeq"/>
        </authorList>
    </citation>
    <scope>IDENTIFICATION</scope>
    <source>
        <strain evidence="9">Nigerian</strain>
        <tissue evidence="9">Liver and blood</tissue>
    </source>
</reference>
<protein>
    <recommendedName>
        <fullName evidence="6">Multidrug and toxin extrusion protein</fullName>
    </recommendedName>
</protein>
<dbReference type="CDD" id="cd13132">
    <property type="entry name" value="MATE_eukaryotic"/>
    <property type="match status" value="1"/>
</dbReference>
<dbReference type="AGR" id="Xenbase:XB-GENE-6050456"/>
<evidence type="ECO:0000256" key="2">
    <source>
        <dbReference type="ARBA" id="ARBA00010199"/>
    </source>
</evidence>
<feature type="transmembrane region" description="Helical" evidence="6">
    <location>
        <begin position="123"/>
        <end position="145"/>
    </location>
</feature>
<dbReference type="Ensembl" id="ENSXETT00000088544">
    <property type="protein sequence ID" value="ENSXETP00000095138"/>
    <property type="gene ID" value="ENSXETG00000022438"/>
</dbReference>
<evidence type="ECO:0000256" key="4">
    <source>
        <dbReference type="ARBA" id="ARBA00022989"/>
    </source>
</evidence>
<dbReference type="Proteomes" id="UP000008143">
    <property type="component" value="Chromosome 2"/>
</dbReference>
<evidence type="ECO:0000256" key="5">
    <source>
        <dbReference type="ARBA" id="ARBA00023136"/>
    </source>
</evidence>
<comment type="similarity">
    <text evidence="2 6">Belongs to the multi antimicrobial extrusion (MATE) (TC 2.A.66.1) family.</text>
</comment>
<dbReference type="Xenbase" id="XB-GENE-6050456">
    <property type="gene designation" value="slc47a1"/>
</dbReference>
<evidence type="ECO:0000256" key="6">
    <source>
        <dbReference type="RuleBase" id="RU004914"/>
    </source>
</evidence>
<organism evidence="7">
    <name type="scientific">Xenopus tropicalis</name>
    <name type="common">Western clawed frog</name>
    <name type="synonym">Silurana tropicalis</name>
    <dbReference type="NCBI Taxonomy" id="8364"/>
    <lineage>
        <taxon>Eukaryota</taxon>
        <taxon>Metazoa</taxon>
        <taxon>Chordata</taxon>
        <taxon>Craniata</taxon>
        <taxon>Vertebrata</taxon>
        <taxon>Euteleostomi</taxon>
        <taxon>Amphibia</taxon>
        <taxon>Batrachia</taxon>
        <taxon>Anura</taxon>
        <taxon>Pipoidea</taxon>
        <taxon>Pipidae</taxon>
        <taxon>Xenopodinae</taxon>
        <taxon>Xenopus</taxon>
        <taxon>Silurana</taxon>
    </lineage>
</organism>
<feature type="transmembrane region" description="Helical" evidence="6">
    <location>
        <begin position="421"/>
        <end position="442"/>
    </location>
</feature>
<dbReference type="OrthoDB" id="2126698at2759"/>
<dbReference type="NCBIfam" id="TIGR00797">
    <property type="entry name" value="matE"/>
    <property type="match status" value="1"/>
</dbReference>
<dbReference type="CTD" id="55244"/>
<dbReference type="GeneTree" id="ENSGT00940000163062"/>
<feature type="transmembrane region" description="Helical" evidence="6">
    <location>
        <begin position="388"/>
        <end position="409"/>
    </location>
</feature>
<evidence type="ECO:0000256" key="3">
    <source>
        <dbReference type="ARBA" id="ARBA00022692"/>
    </source>
</evidence>
<dbReference type="GO" id="GO:0022857">
    <property type="term" value="F:transmembrane transporter activity"/>
    <property type="evidence" value="ECO:0000318"/>
    <property type="project" value="GO_Central"/>
</dbReference>
<evidence type="ECO:0000313" key="9">
    <source>
        <dbReference type="RefSeq" id="XP_002934402.2"/>
    </source>
</evidence>
<dbReference type="AlphaFoldDB" id="A0A6I8SPR0"/>
<feature type="transmembrane region" description="Helical" evidence="6">
    <location>
        <begin position="349"/>
        <end position="368"/>
    </location>
</feature>
<evidence type="ECO:0000313" key="7">
    <source>
        <dbReference type="Ensembl" id="ENSXETP00000095138"/>
    </source>
</evidence>
<name>A0A6I8SPR0_XENTR</name>
<dbReference type="RefSeq" id="XP_002934402.2">
    <property type="nucleotide sequence ID" value="XM_002934356.4"/>
</dbReference>
<dbReference type="InterPro" id="IPR045069">
    <property type="entry name" value="MATE_euk"/>
</dbReference>
<proteinExistence type="inferred from homology"/>
<feature type="transmembrane region" description="Helical" evidence="6">
    <location>
        <begin position="448"/>
        <end position="468"/>
    </location>
</feature>
<dbReference type="GO" id="GO:0016020">
    <property type="term" value="C:membrane"/>
    <property type="evidence" value="ECO:0000318"/>
    <property type="project" value="GO_Central"/>
</dbReference>
<accession>A0A6I8SPR0</accession>
<keyword evidence="5 6" id="KW-0472">Membrane</keyword>
<dbReference type="Pfam" id="PF01554">
    <property type="entry name" value="MatE"/>
    <property type="match status" value="2"/>
</dbReference>
<reference evidence="7" key="2">
    <citation type="submission" date="2020-05" db="UniProtKB">
        <authorList>
            <consortium name="Ensembl"/>
        </authorList>
    </citation>
    <scope>IDENTIFICATION</scope>
</reference>
<dbReference type="Reactome" id="R-XTR-425366">
    <property type="pathway name" value="Transport of bile salts and organic acids, metal ions and amine compounds"/>
</dbReference>
<feature type="transmembrane region" description="Helical" evidence="6">
    <location>
        <begin position="540"/>
        <end position="561"/>
    </location>
</feature>
<feature type="transmembrane region" description="Helical" evidence="6">
    <location>
        <begin position="267"/>
        <end position="288"/>
    </location>
</feature>
<feature type="transmembrane region" description="Helical" evidence="6">
    <location>
        <begin position="308"/>
        <end position="329"/>
    </location>
</feature>
<feature type="transmembrane region" description="Helical" evidence="6">
    <location>
        <begin position="228"/>
        <end position="246"/>
    </location>
</feature>